<feature type="domain" description="Disease resistance R13L4/SHOC-2-like LRR" evidence="6">
    <location>
        <begin position="386"/>
        <end position="474"/>
    </location>
</feature>
<dbReference type="PRINTS" id="PR00364">
    <property type="entry name" value="DISEASERSIST"/>
</dbReference>
<dbReference type="Gene3D" id="1.10.10.10">
    <property type="entry name" value="Winged helix-like DNA-binding domain superfamily/Winged helix DNA-binding domain"/>
    <property type="match status" value="1"/>
</dbReference>
<reference evidence="8" key="1">
    <citation type="submission" date="2025-08" db="UniProtKB">
        <authorList>
            <consortium name="RefSeq"/>
        </authorList>
    </citation>
    <scope>IDENTIFICATION</scope>
    <source>
        <tissue evidence="8">Young leaves</tissue>
    </source>
</reference>
<evidence type="ECO:0000259" key="6">
    <source>
        <dbReference type="Pfam" id="PF23598"/>
    </source>
</evidence>
<evidence type="ECO:0000313" key="7">
    <source>
        <dbReference type="Proteomes" id="UP000228380"/>
    </source>
</evidence>
<dbReference type="Proteomes" id="UP000228380">
    <property type="component" value="Unplaced"/>
</dbReference>
<proteinExistence type="predicted"/>
<dbReference type="Gene3D" id="1.10.8.430">
    <property type="entry name" value="Helical domain of apoptotic protease-activating factors"/>
    <property type="match status" value="1"/>
</dbReference>
<keyword evidence="1" id="KW-0677">Repeat</keyword>
<dbReference type="InterPro" id="IPR044974">
    <property type="entry name" value="Disease_R_plants"/>
</dbReference>
<gene>
    <name evidence="8" type="primary">LOC108510792</name>
</gene>
<dbReference type="InterPro" id="IPR036388">
    <property type="entry name" value="WH-like_DNA-bd_sf"/>
</dbReference>
<dbReference type="PANTHER" id="PTHR23155">
    <property type="entry name" value="DISEASE RESISTANCE PROTEIN RP"/>
    <property type="match status" value="1"/>
</dbReference>
<keyword evidence="2" id="KW-0611">Plant defense</keyword>
<dbReference type="GeneID" id="108510792"/>
<dbReference type="Gene3D" id="3.80.10.10">
    <property type="entry name" value="Ribonuclease Inhibitor"/>
    <property type="match status" value="1"/>
</dbReference>
<dbReference type="Pfam" id="PF00931">
    <property type="entry name" value="NB-ARC"/>
    <property type="match status" value="1"/>
</dbReference>
<name>A0A8B8ZYS6_PHODC</name>
<dbReference type="Gene3D" id="3.40.50.300">
    <property type="entry name" value="P-loop containing nucleotide triphosphate hydrolases"/>
    <property type="match status" value="1"/>
</dbReference>
<dbReference type="Pfam" id="PF23598">
    <property type="entry name" value="LRR_14"/>
    <property type="match status" value="1"/>
</dbReference>
<dbReference type="RefSeq" id="XP_038976434.1">
    <property type="nucleotide sequence ID" value="XM_039120506.1"/>
</dbReference>
<sequence length="493" mass="57198">MDEDDLVGIDQNKKNISEWLSDEDLAWSIISVWGMGGLGKTTLVTNVYKSERKKFECHAWISISQTYEVDELLRRMIKELNVEKVPIDLKGMDHRRLVERVRLFLEKKRFLIILDDVWDLKAFNAIRDAINVYDNNGSRIIITTRIAEVASLAHDAWNLELKLLESTKAWDLFCRRAFRKDEVRKCPQELEELGKKIVSKCQGLPLAIVSLGSLLSLKKTKSEWEKVYDQLSWELNNNPNLDHVKHVLNLSYNYLPRYLKNCFLHCSMFPEDHVLQRKRLMRLWVAEGFVEERGSRTMEEVAEDYLKELIHRCMLQVVKRNQFGRIKHCRMHDLVRELAVSLSKKENFSAVLDDLQMVGKTGDETRRLSVHGYSNEIQSSMELPRLRTFVVFDPSMSSSSSSFSSLCSSSRYLTVLDLQGISIERVPDEIGDLFNLHFLGLRDTKVKVLPKSLGRLRNLQTLDLMKSEIEKLPSDKKSQEVASLVCREDSRSK</sequence>
<dbReference type="InterPro" id="IPR055414">
    <property type="entry name" value="LRR_R13L4/SHOC2-like"/>
</dbReference>
<feature type="region of interest" description="Disordered" evidence="3">
    <location>
        <begin position="473"/>
        <end position="493"/>
    </location>
</feature>
<dbReference type="FunFam" id="1.10.8.430:FF:000003">
    <property type="entry name" value="Probable disease resistance protein At5g66910"/>
    <property type="match status" value="1"/>
</dbReference>
<feature type="domain" description="NB-ARC" evidence="4">
    <location>
        <begin position="10"/>
        <end position="181"/>
    </location>
</feature>
<protein>
    <submittedName>
        <fullName evidence="8">LOW QUALITY PROTEIN: disease resistance protein RPM1-like</fullName>
    </submittedName>
</protein>
<dbReference type="FunFam" id="3.40.50.300:FF:001091">
    <property type="entry name" value="Probable disease resistance protein At1g61300"/>
    <property type="match status" value="1"/>
</dbReference>
<organism evidence="7 8">
    <name type="scientific">Phoenix dactylifera</name>
    <name type="common">Date palm</name>
    <dbReference type="NCBI Taxonomy" id="42345"/>
    <lineage>
        <taxon>Eukaryota</taxon>
        <taxon>Viridiplantae</taxon>
        <taxon>Streptophyta</taxon>
        <taxon>Embryophyta</taxon>
        <taxon>Tracheophyta</taxon>
        <taxon>Spermatophyta</taxon>
        <taxon>Magnoliopsida</taxon>
        <taxon>Liliopsida</taxon>
        <taxon>Arecaceae</taxon>
        <taxon>Coryphoideae</taxon>
        <taxon>Phoeniceae</taxon>
        <taxon>Phoenix</taxon>
    </lineage>
</organism>
<evidence type="ECO:0000259" key="5">
    <source>
        <dbReference type="Pfam" id="PF23559"/>
    </source>
</evidence>
<dbReference type="KEGG" id="pda:108510792"/>
<keyword evidence="7" id="KW-1185">Reference proteome</keyword>
<dbReference type="GO" id="GO:0002758">
    <property type="term" value="P:innate immune response-activating signaling pathway"/>
    <property type="evidence" value="ECO:0007669"/>
    <property type="project" value="UniProtKB-ARBA"/>
</dbReference>
<dbReference type="FunFam" id="1.10.10.10:FF:000322">
    <property type="entry name" value="Probable disease resistance protein At1g63360"/>
    <property type="match status" value="1"/>
</dbReference>
<dbReference type="GO" id="GO:0043531">
    <property type="term" value="F:ADP binding"/>
    <property type="evidence" value="ECO:0007669"/>
    <property type="project" value="InterPro"/>
</dbReference>
<dbReference type="Pfam" id="PF23559">
    <property type="entry name" value="WHD_DRP"/>
    <property type="match status" value="1"/>
</dbReference>
<dbReference type="InterPro" id="IPR058922">
    <property type="entry name" value="WHD_DRP"/>
</dbReference>
<dbReference type="GO" id="GO:0009626">
    <property type="term" value="P:plant-type hypersensitive response"/>
    <property type="evidence" value="ECO:0007669"/>
    <property type="project" value="UniProtKB-ARBA"/>
</dbReference>
<evidence type="ECO:0000259" key="4">
    <source>
        <dbReference type="Pfam" id="PF00931"/>
    </source>
</evidence>
<dbReference type="PANTHER" id="PTHR23155:SF1232">
    <property type="entry name" value="OS09G0270700 PROTEIN"/>
    <property type="match status" value="1"/>
</dbReference>
<dbReference type="GO" id="GO:0042742">
    <property type="term" value="P:defense response to bacterium"/>
    <property type="evidence" value="ECO:0007669"/>
    <property type="project" value="UniProtKB-ARBA"/>
</dbReference>
<dbReference type="InterPro" id="IPR032675">
    <property type="entry name" value="LRR_dom_sf"/>
</dbReference>
<dbReference type="InterPro" id="IPR002182">
    <property type="entry name" value="NB-ARC"/>
</dbReference>
<evidence type="ECO:0000256" key="1">
    <source>
        <dbReference type="ARBA" id="ARBA00022737"/>
    </source>
</evidence>
<dbReference type="SUPFAM" id="SSF52540">
    <property type="entry name" value="P-loop containing nucleoside triphosphate hydrolases"/>
    <property type="match status" value="1"/>
</dbReference>
<dbReference type="OrthoDB" id="598235at2759"/>
<dbReference type="InterPro" id="IPR042197">
    <property type="entry name" value="Apaf_helical"/>
</dbReference>
<dbReference type="InterPro" id="IPR027417">
    <property type="entry name" value="P-loop_NTPase"/>
</dbReference>
<evidence type="ECO:0000256" key="3">
    <source>
        <dbReference type="SAM" id="MobiDB-lite"/>
    </source>
</evidence>
<accession>A0A8B8ZYS6</accession>
<dbReference type="SUPFAM" id="SSF52058">
    <property type="entry name" value="L domain-like"/>
    <property type="match status" value="1"/>
</dbReference>
<feature type="domain" description="Disease resistance protein winged helix" evidence="5">
    <location>
        <begin position="268"/>
        <end position="339"/>
    </location>
</feature>
<dbReference type="AlphaFoldDB" id="A0A8B8ZYS6"/>
<evidence type="ECO:0000256" key="2">
    <source>
        <dbReference type="ARBA" id="ARBA00022821"/>
    </source>
</evidence>
<evidence type="ECO:0000313" key="8">
    <source>
        <dbReference type="RefSeq" id="XP_038976434.1"/>
    </source>
</evidence>